<evidence type="ECO:0000256" key="9">
    <source>
        <dbReference type="ARBA" id="ARBA00023212"/>
    </source>
</evidence>
<organism evidence="15">
    <name type="scientific">Eutreptiella gymnastica</name>
    <dbReference type="NCBI Taxonomy" id="73025"/>
    <lineage>
        <taxon>Eukaryota</taxon>
        <taxon>Discoba</taxon>
        <taxon>Euglenozoa</taxon>
        <taxon>Euglenida</taxon>
        <taxon>Spirocuta</taxon>
        <taxon>Euglenophyceae</taxon>
        <taxon>Eutreptiales</taxon>
        <taxon>Eutreptiaceae</taxon>
        <taxon>Eutreptiella</taxon>
    </lineage>
</organism>
<dbReference type="Gene3D" id="1.25.10.10">
    <property type="entry name" value="Leucine-rich Repeat Variant"/>
    <property type="match status" value="2"/>
</dbReference>
<name>A0A7S1I815_9EUGL</name>
<evidence type="ECO:0000256" key="8">
    <source>
        <dbReference type="ARBA" id="ARBA00023069"/>
    </source>
</evidence>
<reference evidence="15" key="1">
    <citation type="submission" date="2021-01" db="EMBL/GenBank/DDBJ databases">
        <authorList>
            <person name="Corre E."/>
            <person name="Pelletier E."/>
            <person name="Niang G."/>
            <person name="Scheremetjew M."/>
            <person name="Finn R."/>
            <person name="Kale V."/>
            <person name="Holt S."/>
            <person name="Cochrane G."/>
            <person name="Meng A."/>
            <person name="Brown T."/>
            <person name="Cohen L."/>
        </authorList>
    </citation>
    <scope>NUCLEOTIDE SEQUENCE</scope>
    <source>
        <strain evidence="15">NIES-381</strain>
    </source>
</reference>
<dbReference type="InterPro" id="IPR000225">
    <property type="entry name" value="Armadillo"/>
</dbReference>
<evidence type="ECO:0000256" key="4">
    <source>
        <dbReference type="ARBA" id="ARBA00022701"/>
    </source>
</evidence>
<keyword evidence="5" id="KW-0677">Repeat</keyword>
<evidence type="ECO:0000256" key="14">
    <source>
        <dbReference type="ARBA" id="ARBA00083576"/>
    </source>
</evidence>
<evidence type="ECO:0000256" key="11">
    <source>
        <dbReference type="ARBA" id="ARBA00057769"/>
    </source>
</evidence>
<proteinExistence type="predicted"/>
<dbReference type="FunFam" id="1.25.10.10:FF:000129">
    <property type="entry name" value="sperm-associated antigen 6 isoform X1"/>
    <property type="match status" value="1"/>
</dbReference>
<dbReference type="GO" id="GO:0005930">
    <property type="term" value="C:axoneme"/>
    <property type="evidence" value="ECO:0007669"/>
    <property type="project" value="UniProtKB-SubCell"/>
</dbReference>
<dbReference type="AlphaFoldDB" id="A0A7S1I815"/>
<comment type="function">
    <text evidence="11">Important for structural integrity of the central apparatus in the sperm tail and for flagellar motility.</text>
</comment>
<evidence type="ECO:0000313" key="15">
    <source>
        <dbReference type="EMBL" id="CAD9003726.1"/>
    </source>
</evidence>
<dbReference type="EMBL" id="HBGA01040785">
    <property type="protein sequence ID" value="CAD9003726.1"/>
    <property type="molecule type" value="Transcribed_RNA"/>
</dbReference>
<evidence type="ECO:0000256" key="10">
    <source>
        <dbReference type="ARBA" id="ARBA00023273"/>
    </source>
</evidence>
<evidence type="ECO:0000256" key="2">
    <source>
        <dbReference type="ARBA" id="ARBA00004430"/>
    </source>
</evidence>
<evidence type="ECO:0000256" key="6">
    <source>
        <dbReference type="ARBA" id="ARBA00022794"/>
    </source>
</evidence>
<dbReference type="GO" id="GO:0003341">
    <property type="term" value="P:cilium movement"/>
    <property type="evidence" value="ECO:0007669"/>
    <property type="project" value="TreeGrafter"/>
</dbReference>
<dbReference type="FunFam" id="1.25.10.10:FF:000196">
    <property type="entry name" value="Sperm associated antigen 6"/>
    <property type="match status" value="1"/>
</dbReference>
<dbReference type="GO" id="GO:0005874">
    <property type="term" value="C:microtubule"/>
    <property type="evidence" value="ECO:0007669"/>
    <property type="project" value="UniProtKB-KW"/>
</dbReference>
<keyword evidence="8" id="KW-0969">Cilium</keyword>
<accession>A0A7S1I815</accession>
<dbReference type="PANTHER" id="PTHR23314">
    <property type="entry name" value="SPERM-ASSOCIATED ANTIGEN 6 ARMADILLO REPEAT-CONTAINING"/>
    <property type="match status" value="1"/>
</dbReference>
<evidence type="ECO:0000256" key="13">
    <source>
        <dbReference type="ARBA" id="ARBA00074796"/>
    </source>
</evidence>
<keyword evidence="10" id="KW-0966">Cell projection</keyword>
<keyword evidence="3" id="KW-0963">Cytoplasm</keyword>
<evidence type="ECO:0000256" key="3">
    <source>
        <dbReference type="ARBA" id="ARBA00022490"/>
    </source>
</evidence>
<keyword evidence="7" id="KW-0282">Flagellum</keyword>
<sequence length="507" mass="54683">MSRQIIQVFEEYQKSRVQFVQTIADLATRPQHIEALQSAGVMALLRPLLLDNVPSIQQSAALALGRLANYNEELAEAVVSGEILPQLVYSLSEQNRFYKKSAAFVLRAVAKHSPALAHAVVDSGAVEALVGCLEEFDPGVKEAAAWALGYIARHNGDLAQAVVDNGAVPLLVLCVQEPELTLKRISASSLSDISKHSPELAQVVVDAGAINHLAPLITSSDGKLKRQVCQCLAQIAKHSVELAELVVEGEIFPKIFTLLKDVDEVVQKNAATNIREIAKHTPELAQLIVNAGGVGALVDYVNDTRGNARLPGIMTLGYISAFSETLALAVVVSKGIPPLGHALEMETEDHIKAAAAWSLGQMGRHTADHAKAVADAGILPKLLDVYLDANSSDDLKTKAKRALKGIVQKCVHTPALQPLLHQNAPPNILKYVCGQFAKILPNDIGAKREFVSNRGLATLQKIQAESGSKLAEYTATINNCYPPEIVQYYSPDFAQTFLDRIDNYAVQ</sequence>
<evidence type="ECO:0000256" key="1">
    <source>
        <dbReference type="ARBA" id="ARBA00004230"/>
    </source>
</evidence>
<evidence type="ECO:0000256" key="7">
    <source>
        <dbReference type="ARBA" id="ARBA00022846"/>
    </source>
</evidence>
<dbReference type="PANTHER" id="PTHR23314:SF0">
    <property type="entry name" value="SPERM-ASSOCIATED ANTIGEN 6"/>
    <property type="match status" value="1"/>
</dbReference>
<dbReference type="InterPro" id="IPR011989">
    <property type="entry name" value="ARM-like"/>
</dbReference>
<dbReference type="GO" id="GO:0030030">
    <property type="term" value="P:cell projection organization"/>
    <property type="evidence" value="ECO:0007669"/>
    <property type="project" value="UniProtKB-KW"/>
</dbReference>
<dbReference type="SUPFAM" id="SSF48371">
    <property type="entry name" value="ARM repeat"/>
    <property type="match status" value="1"/>
</dbReference>
<gene>
    <name evidence="15" type="ORF">EGYM00392_LOCUS14810</name>
</gene>
<dbReference type="GO" id="GO:0008017">
    <property type="term" value="F:microtubule binding"/>
    <property type="evidence" value="ECO:0007669"/>
    <property type="project" value="TreeGrafter"/>
</dbReference>
<dbReference type="Pfam" id="PF00514">
    <property type="entry name" value="Arm"/>
    <property type="match status" value="2"/>
</dbReference>
<keyword evidence="6" id="KW-0970">Cilium biogenesis/degradation</keyword>
<evidence type="ECO:0000256" key="5">
    <source>
        <dbReference type="ARBA" id="ARBA00022737"/>
    </source>
</evidence>
<keyword evidence="9" id="KW-0206">Cytoskeleton</keyword>
<comment type="subcellular location">
    <subcellularLocation>
        <location evidence="1">Cell projection</location>
        <location evidence="1">Cilium</location>
        <location evidence="1">Flagellum</location>
    </subcellularLocation>
    <subcellularLocation>
        <location evidence="2">Cytoplasm</location>
        <location evidence="2">Cytoskeleton</location>
        <location evidence="2">Cilium axoneme</location>
    </subcellularLocation>
</comment>
<dbReference type="SMART" id="SM00185">
    <property type="entry name" value="ARM"/>
    <property type="match status" value="8"/>
</dbReference>
<dbReference type="GO" id="GO:0097228">
    <property type="term" value="C:sperm principal piece"/>
    <property type="evidence" value="ECO:0007669"/>
    <property type="project" value="UniProtKB-ARBA"/>
</dbReference>
<dbReference type="InterPro" id="IPR016024">
    <property type="entry name" value="ARM-type_fold"/>
</dbReference>
<protein>
    <recommendedName>
        <fullName evidence="13">Sperm-associated antigen 6</fullName>
    </recommendedName>
    <alternativeName>
        <fullName evidence="14">Protein PF16 homolog</fullName>
    </alternativeName>
</protein>
<keyword evidence="4" id="KW-0493">Microtubule</keyword>
<comment type="subunit">
    <text evidence="12">Interacts with SPAG16 and SPAG17.</text>
</comment>
<evidence type="ECO:0000256" key="12">
    <source>
        <dbReference type="ARBA" id="ARBA00061986"/>
    </source>
</evidence>